<keyword evidence="3" id="KW-1015">Disulfide bond</keyword>
<dbReference type="RefSeq" id="WP_302884481.1">
    <property type="nucleotide sequence ID" value="NZ_JAUMIT010000004.1"/>
</dbReference>
<name>A0ABT8VTB9_9FLAO</name>
<dbReference type="InterPro" id="IPR050553">
    <property type="entry name" value="Thioredoxin_ResA/DsbE_sf"/>
</dbReference>
<dbReference type="Gene3D" id="3.40.30.10">
    <property type="entry name" value="Glutaredoxin"/>
    <property type="match status" value="1"/>
</dbReference>
<feature type="chain" id="PRO_5045723484" evidence="5">
    <location>
        <begin position="24"/>
        <end position="390"/>
    </location>
</feature>
<feature type="domain" description="Thioredoxin" evidence="6">
    <location>
        <begin position="251"/>
        <end position="389"/>
    </location>
</feature>
<dbReference type="PANTHER" id="PTHR42852">
    <property type="entry name" value="THIOL:DISULFIDE INTERCHANGE PROTEIN DSBE"/>
    <property type="match status" value="1"/>
</dbReference>
<dbReference type="InterPro" id="IPR013766">
    <property type="entry name" value="Thioredoxin_domain"/>
</dbReference>
<dbReference type="EMBL" id="JAUMIT010000004">
    <property type="protein sequence ID" value="MDO3695224.1"/>
    <property type="molecule type" value="Genomic_DNA"/>
</dbReference>
<comment type="caution">
    <text evidence="7">The sequence shown here is derived from an EMBL/GenBank/DDBJ whole genome shotgun (WGS) entry which is preliminary data.</text>
</comment>
<protein>
    <submittedName>
        <fullName evidence="7">TlpA disulfide reductase family protein</fullName>
    </submittedName>
</protein>
<dbReference type="CDD" id="cd02966">
    <property type="entry name" value="TlpA_like_family"/>
    <property type="match status" value="1"/>
</dbReference>
<sequence length="390" mass="45306">MKKKIKFLTLVILTLVIFSCSQKNNLEVEIPEIGNDTIYVENYKISNFGEDPILDTLYSKNGKFIYNLKINEPILSLITPKKAQYVRLNKSFYRPFEKSILLILKPDDKISVKGNLDKTNLKYQAKGSLINKSYSNFRNEYSNALIEKSAIELKIDSLMSKNGDRNEINTLFRKRKEKAVKASNIQLNYIKNNLDKDISAFYLTRQPLDTLGKYFNQLKKIVKEGVFKDLLKTQFNTFEKYKKVKEAELSIKIAKEAPKFSLKNINGEKITIDYSSNKLTILDFWGSWCAPCIAGFPKMKAYYEKYNNQIDFIGIACNDKEDKWKNAVKKYDLKWENLINNDDLEKDVSVIFAVMRYPTKIVINSKGIIEGIFEGEGNDFYEKIDELRKN</sequence>
<reference evidence="7" key="1">
    <citation type="submission" date="2023-07" db="EMBL/GenBank/DDBJ databases">
        <title>Wenyingzhuangia sp. chi5 genome sequencing and assembly.</title>
        <authorList>
            <person name="Park S."/>
        </authorList>
    </citation>
    <scope>NUCLEOTIDE SEQUENCE</scope>
    <source>
        <strain evidence="7">Chi5</strain>
    </source>
</reference>
<keyword evidence="8" id="KW-1185">Reference proteome</keyword>
<dbReference type="PANTHER" id="PTHR42852:SF6">
    <property type="entry name" value="THIOL:DISULFIDE INTERCHANGE PROTEIN DSBE"/>
    <property type="match status" value="1"/>
</dbReference>
<accession>A0ABT8VTB9</accession>
<proteinExistence type="predicted"/>
<evidence type="ECO:0000256" key="1">
    <source>
        <dbReference type="ARBA" id="ARBA00004196"/>
    </source>
</evidence>
<evidence type="ECO:0000313" key="7">
    <source>
        <dbReference type="EMBL" id="MDO3695224.1"/>
    </source>
</evidence>
<dbReference type="Proteomes" id="UP001168642">
    <property type="component" value="Unassembled WGS sequence"/>
</dbReference>
<dbReference type="InterPro" id="IPR036249">
    <property type="entry name" value="Thioredoxin-like_sf"/>
</dbReference>
<dbReference type="SUPFAM" id="SSF52833">
    <property type="entry name" value="Thioredoxin-like"/>
    <property type="match status" value="1"/>
</dbReference>
<dbReference type="PROSITE" id="PS51257">
    <property type="entry name" value="PROKAR_LIPOPROTEIN"/>
    <property type="match status" value="1"/>
</dbReference>
<evidence type="ECO:0000256" key="4">
    <source>
        <dbReference type="ARBA" id="ARBA00023284"/>
    </source>
</evidence>
<comment type="subcellular location">
    <subcellularLocation>
        <location evidence="1">Cell envelope</location>
    </subcellularLocation>
</comment>
<feature type="signal peptide" evidence="5">
    <location>
        <begin position="1"/>
        <end position="23"/>
    </location>
</feature>
<keyword evidence="2" id="KW-0201">Cytochrome c-type biogenesis</keyword>
<dbReference type="InterPro" id="IPR012336">
    <property type="entry name" value="Thioredoxin-like_fold"/>
</dbReference>
<keyword evidence="5" id="KW-0732">Signal</keyword>
<dbReference type="Pfam" id="PF13905">
    <property type="entry name" value="Thioredoxin_8"/>
    <property type="match status" value="1"/>
</dbReference>
<evidence type="ECO:0000256" key="5">
    <source>
        <dbReference type="SAM" id="SignalP"/>
    </source>
</evidence>
<dbReference type="PROSITE" id="PS51352">
    <property type="entry name" value="THIOREDOXIN_2"/>
    <property type="match status" value="1"/>
</dbReference>
<evidence type="ECO:0000313" key="8">
    <source>
        <dbReference type="Proteomes" id="UP001168642"/>
    </source>
</evidence>
<keyword evidence="4" id="KW-0676">Redox-active center</keyword>
<organism evidence="7 8">
    <name type="scientific">Wenyingzhuangia gilva</name>
    <dbReference type="NCBI Taxonomy" id="3057677"/>
    <lineage>
        <taxon>Bacteria</taxon>
        <taxon>Pseudomonadati</taxon>
        <taxon>Bacteroidota</taxon>
        <taxon>Flavobacteriia</taxon>
        <taxon>Flavobacteriales</taxon>
        <taxon>Flavobacteriaceae</taxon>
        <taxon>Wenyingzhuangia</taxon>
    </lineage>
</organism>
<evidence type="ECO:0000256" key="2">
    <source>
        <dbReference type="ARBA" id="ARBA00022748"/>
    </source>
</evidence>
<gene>
    <name evidence="7" type="ORF">QVZ41_10245</name>
</gene>
<evidence type="ECO:0000256" key="3">
    <source>
        <dbReference type="ARBA" id="ARBA00023157"/>
    </source>
</evidence>
<evidence type="ECO:0000259" key="6">
    <source>
        <dbReference type="PROSITE" id="PS51352"/>
    </source>
</evidence>